<dbReference type="AlphaFoldDB" id="A0A6A4P5C5"/>
<name>A0A6A4P5C5_LUPAL</name>
<protein>
    <submittedName>
        <fullName evidence="1">Uncharacterized protein</fullName>
    </submittedName>
</protein>
<keyword evidence="2" id="KW-1185">Reference proteome</keyword>
<gene>
    <name evidence="1" type="ORF">Lalb_Chr17g0339591</name>
</gene>
<dbReference type="Proteomes" id="UP000447434">
    <property type="component" value="Chromosome 17"/>
</dbReference>
<proteinExistence type="predicted"/>
<dbReference type="EMBL" id="WOCE01000017">
    <property type="protein sequence ID" value="KAE9595514.1"/>
    <property type="molecule type" value="Genomic_DNA"/>
</dbReference>
<organism evidence="1 2">
    <name type="scientific">Lupinus albus</name>
    <name type="common">White lupine</name>
    <name type="synonym">Lupinus termis</name>
    <dbReference type="NCBI Taxonomy" id="3870"/>
    <lineage>
        <taxon>Eukaryota</taxon>
        <taxon>Viridiplantae</taxon>
        <taxon>Streptophyta</taxon>
        <taxon>Embryophyta</taxon>
        <taxon>Tracheophyta</taxon>
        <taxon>Spermatophyta</taxon>
        <taxon>Magnoliopsida</taxon>
        <taxon>eudicotyledons</taxon>
        <taxon>Gunneridae</taxon>
        <taxon>Pentapetalae</taxon>
        <taxon>rosids</taxon>
        <taxon>fabids</taxon>
        <taxon>Fabales</taxon>
        <taxon>Fabaceae</taxon>
        <taxon>Papilionoideae</taxon>
        <taxon>50 kb inversion clade</taxon>
        <taxon>genistoids sensu lato</taxon>
        <taxon>core genistoids</taxon>
        <taxon>Genisteae</taxon>
        <taxon>Lupinus</taxon>
    </lineage>
</organism>
<comment type="caution">
    <text evidence="1">The sequence shown here is derived from an EMBL/GenBank/DDBJ whole genome shotgun (WGS) entry which is preliminary data.</text>
</comment>
<evidence type="ECO:0000313" key="2">
    <source>
        <dbReference type="Proteomes" id="UP000447434"/>
    </source>
</evidence>
<reference evidence="2" key="1">
    <citation type="journal article" date="2020" name="Nat. Commun.">
        <title>Genome sequence of the cluster root forming white lupin.</title>
        <authorList>
            <person name="Hufnagel B."/>
            <person name="Marques A."/>
            <person name="Soriano A."/>
            <person name="Marques L."/>
            <person name="Divol F."/>
            <person name="Doumas P."/>
            <person name="Sallet E."/>
            <person name="Mancinotti D."/>
            <person name="Carrere S."/>
            <person name="Marande W."/>
            <person name="Arribat S."/>
            <person name="Keller J."/>
            <person name="Huneau C."/>
            <person name="Blein T."/>
            <person name="Aime D."/>
            <person name="Laguerre M."/>
            <person name="Taylor J."/>
            <person name="Schubert V."/>
            <person name="Nelson M."/>
            <person name="Geu-Flores F."/>
            <person name="Crespi M."/>
            <person name="Gallardo-Guerrero K."/>
            <person name="Delaux P.-M."/>
            <person name="Salse J."/>
            <person name="Berges H."/>
            <person name="Guyot R."/>
            <person name="Gouzy J."/>
            <person name="Peret B."/>
        </authorList>
    </citation>
    <scope>NUCLEOTIDE SEQUENCE [LARGE SCALE GENOMIC DNA]</scope>
    <source>
        <strain evidence="2">cv. Amiga</strain>
    </source>
</reference>
<accession>A0A6A4P5C5</accession>
<sequence length="50" mass="5960">MIKDITCRIVNLTKYLGSYCVSVQDIKLLVNLLQYLMSVVVHNRQLYFYF</sequence>
<evidence type="ECO:0000313" key="1">
    <source>
        <dbReference type="EMBL" id="KAE9595514.1"/>
    </source>
</evidence>